<gene>
    <name evidence="2" type="ORF">FME351_LOCUS10083</name>
    <name evidence="3" type="ORF">TSG867_LOCUS13392</name>
</gene>
<evidence type="ECO:0000313" key="3">
    <source>
        <dbReference type="EMBL" id="CAF4406601.1"/>
    </source>
</evidence>
<feature type="compositionally biased region" description="Acidic residues" evidence="1">
    <location>
        <begin position="744"/>
        <end position="762"/>
    </location>
</feature>
<dbReference type="Proteomes" id="UP000663862">
    <property type="component" value="Unassembled WGS sequence"/>
</dbReference>
<evidence type="ECO:0000256" key="1">
    <source>
        <dbReference type="SAM" id="MobiDB-lite"/>
    </source>
</evidence>
<evidence type="ECO:0000313" key="2">
    <source>
        <dbReference type="EMBL" id="CAF3412083.1"/>
    </source>
</evidence>
<protein>
    <submittedName>
        <fullName evidence="2">Uncharacterized protein</fullName>
    </submittedName>
</protein>
<dbReference type="EMBL" id="CAJNYU010001118">
    <property type="protein sequence ID" value="CAF3412083.1"/>
    <property type="molecule type" value="Genomic_DNA"/>
</dbReference>
<sequence>MNFPLPTNATLLRGDSFYSIVEEFCGREVLELLKFQLINSSMDLIEVDDVFSILQIESDQTTTIKEFLGIPSKDNLSNYSFFIMPGIRLKLEKFIRSLRALLTSTDSTSSLSVAPLTISSELLQRFPFVIDLIYCLESQLLTDFSLDFISNLLSNITCSKNAFRYQQSVKDFAASLYILGGRNVYEFVRLNLPGSIPCLNSLRSILTSSNKNFVEGEFQYEHLKDFIDMLDCKYAFCGEDSTSVVPKVSYDSRSNSFVGFTLPLNNGFPSSRYFTTNSFGKLETWFEEVDKSFLINVHVIQAVCSIDQTSPSPFLLAAYGTNSKYTAQDILERWSRIFDSCMTQNIRILGFSADCDPKQMKAMRDSMGFFSKSQAGFEDHPHHLEISSFKNTSWFFLKPRQLFVCLQDASHLCTKLRNRLLSSNTILLMGEKYASIDDLIQLIDNHSKIDHGLTVSDICPKDKQNYSSCEKITSTAVLSSLKNISNSEATQAYLEIIKCVRLAYVDKNTTIINRLYYAWCAVFIVRIWSAWLQSINCNELKKRASHLLSTSIGIPVPKKNFFITIPALFSLELNAHSLTYLTVLLAEQKITKEALNISLFNSQICESTFRAARSMSGPFSSVVNFSVYEFLQRVEKLAVLQNIKCSSEYKKNNIIFPTHHKQSKQNFLTHSTSTVAITITEKLIEEKVFSAYIKASQILSGCEFSILNPNDNMISFEEVNRLAFKRLSRSKCTTSKRKAVQLNNDEDENEDDDDEEEDEDEDNKQYKSKKQSNEKDIVNESDESSSIDDFDLDILPNVSSSTIRGMRIFDSIDHSQSDSFLPVEVNGRVKYMHKQTANWYFSKTKPILSSDRLKRVQQAI</sequence>
<dbReference type="AlphaFoldDB" id="A0A818BIZ4"/>
<organism evidence="2 4">
    <name type="scientific">Rotaria socialis</name>
    <dbReference type="NCBI Taxonomy" id="392032"/>
    <lineage>
        <taxon>Eukaryota</taxon>
        <taxon>Metazoa</taxon>
        <taxon>Spiralia</taxon>
        <taxon>Gnathifera</taxon>
        <taxon>Rotifera</taxon>
        <taxon>Eurotatoria</taxon>
        <taxon>Bdelloidea</taxon>
        <taxon>Philodinida</taxon>
        <taxon>Philodinidae</taxon>
        <taxon>Rotaria</taxon>
    </lineage>
</organism>
<reference evidence="2" key="1">
    <citation type="submission" date="2021-02" db="EMBL/GenBank/DDBJ databases">
        <authorList>
            <person name="Nowell W R."/>
        </authorList>
    </citation>
    <scope>NUCLEOTIDE SEQUENCE</scope>
</reference>
<feature type="region of interest" description="Disordered" evidence="1">
    <location>
        <begin position="735"/>
        <end position="784"/>
    </location>
</feature>
<comment type="caution">
    <text evidence="2">The sequence shown here is derived from an EMBL/GenBank/DDBJ whole genome shotgun (WGS) entry which is preliminary data.</text>
</comment>
<accession>A0A818BIZ4</accession>
<dbReference type="EMBL" id="CAJOBQ010000711">
    <property type="protein sequence ID" value="CAF4406601.1"/>
    <property type="molecule type" value="Genomic_DNA"/>
</dbReference>
<proteinExistence type="predicted"/>
<name>A0A818BIZ4_9BILA</name>
<evidence type="ECO:0000313" key="4">
    <source>
        <dbReference type="Proteomes" id="UP000663869"/>
    </source>
</evidence>
<dbReference type="Proteomes" id="UP000663869">
    <property type="component" value="Unassembled WGS sequence"/>
</dbReference>